<organism evidence="2 3">
    <name type="scientific">Sessilibacter corallicola</name>
    <dbReference type="NCBI Taxonomy" id="2904075"/>
    <lineage>
        <taxon>Bacteria</taxon>
        <taxon>Pseudomonadati</taxon>
        <taxon>Pseudomonadota</taxon>
        <taxon>Gammaproteobacteria</taxon>
        <taxon>Cellvibrionales</taxon>
        <taxon>Cellvibrionaceae</taxon>
        <taxon>Sessilibacter</taxon>
    </lineage>
</organism>
<evidence type="ECO:0000256" key="1">
    <source>
        <dbReference type="SAM" id="Phobius"/>
    </source>
</evidence>
<protein>
    <submittedName>
        <fullName evidence="2">Uncharacterized protein</fullName>
    </submittedName>
</protein>
<name>A0ABQ0ADD8_9GAMM</name>
<proteinExistence type="predicted"/>
<keyword evidence="1" id="KW-0472">Membrane</keyword>
<sequence length="135" mass="14902">MAGGLTVWILGIFRNTSFAPSTQKIPWSLAIIPIGAIPLFFYLQALESKWVYGCITDFELSQEPTSNNYAVITVVIDDGVKYQSDIKEVSSNPEILGSCAAGKLEPKANLKGYNYKFISTSRSKKCSQICPNQKK</sequence>
<gene>
    <name evidence="2" type="ORF">NBRC116591_34720</name>
</gene>
<dbReference type="EMBL" id="BAABWN010000014">
    <property type="protein sequence ID" value="GAA6169661.1"/>
    <property type="molecule type" value="Genomic_DNA"/>
</dbReference>
<keyword evidence="1" id="KW-1133">Transmembrane helix</keyword>
<comment type="caution">
    <text evidence="2">The sequence shown here is derived from an EMBL/GenBank/DDBJ whole genome shotgun (WGS) entry which is preliminary data.</text>
</comment>
<evidence type="ECO:0000313" key="3">
    <source>
        <dbReference type="Proteomes" id="UP001465153"/>
    </source>
</evidence>
<reference evidence="2 3" key="1">
    <citation type="submission" date="2024-04" db="EMBL/GenBank/DDBJ databases">
        <title>Draft genome sequence of Sessilibacter corallicola NBRC 116591.</title>
        <authorList>
            <person name="Miyakawa T."/>
            <person name="Kusuya Y."/>
            <person name="Miura T."/>
        </authorList>
    </citation>
    <scope>NUCLEOTIDE SEQUENCE [LARGE SCALE GENOMIC DNA]</scope>
    <source>
        <strain evidence="2 3">KU-00831-HH</strain>
    </source>
</reference>
<evidence type="ECO:0000313" key="2">
    <source>
        <dbReference type="EMBL" id="GAA6169661.1"/>
    </source>
</evidence>
<dbReference type="Proteomes" id="UP001465153">
    <property type="component" value="Unassembled WGS sequence"/>
</dbReference>
<feature type="transmembrane region" description="Helical" evidence="1">
    <location>
        <begin position="25"/>
        <end position="43"/>
    </location>
</feature>
<keyword evidence="1" id="KW-0812">Transmembrane</keyword>
<keyword evidence="3" id="KW-1185">Reference proteome</keyword>
<accession>A0ABQ0ADD8</accession>